<dbReference type="Pfam" id="PF16743">
    <property type="entry name" value="PliI"/>
    <property type="match status" value="1"/>
</dbReference>
<gene>
    <name evidence="2" type="ORF">DFP86_1164</name>
</gene>
<dbReference type="OrthoDB" id="8455654at2"/>
<evidence type="ECO:0000256" key="1">
    <source>
        <dbReference type="SAM" id="SignalP"/>
    </source>
</evidence>
<dbReference type="RefSeq" id="WP_133683406.1">
    <property type="nucleotide sequence ID" value="NZ_SNZP01000016.1"/>
</dbReference>
<dbReference type="Gene3D" id="2.40.128.460">
    <property type="entry name" value="Periplasmic lysozyme inhibitor of I-type lysozyme"/>
    <property type="match status" value="1"/>
</dbReference>
<keyword evidence="1" id="KW-0732">Signal</keyword>
<organism evidence="2 3">
    <name type="scientific">Paludibacterium purpuratum</name>
    <dbReference type="NCBI Taxonomy" id="1144873"/>
    <lineage>
        <taxon>Bacteria</taxon>
        <taxon>Pseudomonadati</taxon>
        <taxon>Pseudomonadota</taxon>
        <taxon>Betaproteobacteria</taxon>
        <taxon>Neisseriales</taxon>
        <taxon>Chromobacteriaceae</taxon>
        <taxon>Paludibacterium</taxon>
    </lineage>
</organism>
<dbReference type="InterPro" id="IPR038643">
    <property type="entry name" value="PliI_sf"/>
</dbReference>
<dbReference type="Proteomes" id="UP000295611">
    <property type="component" value="Unassembled WGS sequence"/>
</dbReference>
<feature type="chain" id="PRO_5020188663" evidence="1">
    <location>
        <begin position="19"/>
        <end position="154"/>
    </location>
</feature>
<name>A0A4R7AZY8_9NEIS</name>
<feature type="signal peptide" evidence="1">
    <location>
        <begin position="1"/>
        <end position="18"/>
    </location>
</feature>
<sequence>MSWRLLLLLFLIPTRLLADEMDSRLVKLRLDSGQTLVVAEGEGEARSLGSYSIRLYAKADDPSFALDHFQQGLIRPRDGSVTAVRQIQLKPQGKPFVMVVMQSAGSGSYLSADAYTQPKPGHLALWRCVRALPPTADLRAALMAAKGAAKSCTP</sequence>
<reference evidence="2 3" key="1">
    <citation type="submission" date="2019-03" db="EMBL/GenBank/DDBJ databases">
        <title>Genomic Encyclopedia of Type Strains, Phase III (KMG-III): the genomes of soil and plant-associated and newly described type strains.</title>
        <authorList>
            <person name="Whitman W."/>
        </authorList>
    </citation>
    <scope>NUCLEOTIDE SEQUENCE [LARGE SCALE GENOMIC DNA]</scope>
    <source>
        <strain evidence="2 3">CECT 8976</strain>
    </source>
</reference>
<comment type="caution">
    <text evidence="2">The sequence shown here is derived from an EMBL/GenBank/DDBJ whole genome shotgun (WGS) entry which is preliminary data.</text>
</comment>
<evidence type="ECO:0000313" key="2">
    <source>
        <dbReference type="EMBL" id="TDR72440.1"/>
    </source>
</evidence>
<dbReference type="InterPro" id="IPR031948">
    <property type="entry name" value="PliI"/>
</dbReference>
<protein>
    <submittedName>
        <fullName evidence="2">PliI/PliC-like inhibitor of I-type lysozyme</fullName>
    </submittedName>
</protein>
<dbReference type="EMBL" id="SNZP01000016">
    <property type="protein sequence ID" value="TDR72440.1"/>
    <property type="molecule type" value="Genomic_DNA"/>
</dbReference>
<evidence type="ECO:0000313" key="3">
    <source>
        <dbReference type="Proteomes" id="UP000295611"/>
    </source>
</evidence>
<keyword evidence="3" id="KW-1185">Reference proteome</keyword>
<accession>A0A4R7AZY8</accession>
<dbReference type="AlphaFoldDB" id="A0A4R7AZY8"/>
<proteinExistence type="predicted"/>